<dbReference type="Pfam" id="PF00589">
    <property type="entry name" value="Phage_integrase"/>
    <property type="match status" value="1"/>
</dbReference>
<evidence type="ECO:0000256" key="2">
    <source>
        <dbReference type="ARBA" id="ARBA00022908"/>
    </source>
</evidence>
<dbReference type="InterPro" id="IPR002104">
    <property type="entry name" value="Integrase_catalytic"/>
</dbReference>
<dbReference type="Proteomes" id="UP000450599">
    <property type="component" value="Unassembled WGS sequence"/>
</dbReference>
<keyword evidence="2" id="KW-0229">DNA integration</keyword>
<dbReference type="PANTHER" id="PTHR30349">
    <property type="entry name" value="PHAGE INTEGRASE-RELATED"/>
    <property type="match status" value="1"/>
</dbReference>
<dbReference type="GO" id="GO:0015074">
    <property type="term" value="P:DNA integration"/>
    <property type="evidence" value="ECO:0007669"/>
    <property type="project" value="UniProtKB-KW"/>
</dbReference>
<keyword evidence="3 5" id="KW-0238">DNA-binding</keyword>
<evidence type="ECO:0000313" key="14">
    <source>
        <dbReference type="Proteomes" id="UP000450599"/>
    </source>
</evidence>
<dbReference type="PROSITE" id="PS51900">
    <property type="entry name" value="CB"/>
    <property type="match status" value="1"/>
</dbReference>
<dbReference type="InterPro" id="IPR050090">
    <property type="entry name" value="Tyrosine_recombinase_XerCD"/>
</dbReference>
<protein>
    <submittedName>
        <fullName evidence="8">Site-specific tyrosine recombinase XerC</fullName>
    </submittedName>
    <submittedName>
        <fullName evidence="9">Tyrosine-type recombinase/integrase</fullName>
    </submittedName>
</protein>
<evidence type="ECO:0000313" key="12">
    <source>
        <dbReference type="Proteomes" id="UP000095455"/>
    </source>
</evidence>
<dbReference type="RefSeq" id="WP_005859366.1">
    <property type="nucleotide sequence ID" value="NZ_CABMKT010000001.1"/>
</dbReference>
<evidence type="ECO:0000313" key="9">
    <source>
        <dbReference type="EMBL" id="MRY84376.1"/>
    </source>
</evidence>
<dbReference type="InterPro" id="IPR013762">
    <property type="entry name" value="Integrase-like_cat_sf"/>
</dbReference>
<evidence type="ECO:0000313" key="13">
    <source>
        <dbReference type="Proteomes" id="UP000432516"/>
    </source>
</evidence>
<evidence type="ECO:0000256" key="3">
    <source>
        <dbReference type="ARBA" id="ARBA00023125"/>
    </source>
</evidence>
<evidence type="ECO:0000256" key="5">
    <source>
        <dbReference type="PROSITE-ProRule" id="PRU01248"/>
    </source>
</evidence>
<dbReference type="InterPro" id="IPR025269">
    <property type="entry name" value="SAM-like_dom"/>
</dbReference>
<evidence type="ECO:0000313" key="15">
    <source>
        <dbReference type="Proteomes" id="UP000471216"/>
    </source>
</evidence>
<evidence type="ECO:0000313" key="10">
    <source>
        <dbReference type="EMBL" id="MRZ07243.1"/>
    </source>
</evidence>
<comment type="similarity">
    <text evidence="1">Belongs to the 'phage' integrase family.</text>
</comment>
<evidence type="ECO:0000259" key="7">
    <source>
        <dbReference type="PROSITE" id="PS51900"/>
    </source>
</evidence>
<dbReference type="Pfam" id="PF13102">
    <property type="entry name" value="Phage_int_SAM_5"/>
    <property type="match status" value="1"/>
</dbReference>
<reference evidence="13 14" key="2">
    <citation type="journal article" date="2019" name="Nat. Med.">
        <title>A library of human gut bacterial isolates paired with longitudinal multiomics data enables mechanistic microbiome research.</title>
        <authorList>
            <person name="Poyet M."/>
            <person name="Groussin M."/>
            <person name="Gibbons S.M."/>
            <person name="Avila-Pacheco J."/>
            <person name="Jiang X."/>
            <person name="Kearney S.M."/>
            <person name="Perrotta A.R."/>
            <person name="Berdy B."/>
            <person name="Zhao S."/>
            <person name="Lieberman T.D."/>
            <person name="Swanson P.K."/>
            <person name="Smith M."/>
            <person name="Roesemann S."/>
            <person name="Alexander J.E."/>
            <person name="Rich S.A."/>
            <person name="Livny J."/>
            <person name="Vlamakis H."/>
            <person name="Clish C."/>
            <person name="Bullock K."/>
            <person name="Deik A."/>
            <person name="Scott J."/>
            <person name="Pierce K.A."/>
            <person name="Xavier R.J."/>
            <person name="Alm E.J."/>
        </authorList>
    </citation>
    <scope>NUCLEOTIDE SEQUENCE [LARGE SCALE GENOMIC DNA]</scope>
    <source>
        <strain evidence="10 15">BIOML-A10</strain>
        <strain evidence="9 14">BIOML-A11</strain>
        <strain evidence="11 13">BIOML-A2</strain>
    </source>
</reference>
<feature type="domain" description="Tyr recombinase" evidence="6">
    <location>
        <begin position="235"/>
        <end position="422"/>
    </location>
</feature>
<evidence type="ECO:0000313" key="8">
    <source>
        <dbReference type="EMBL" id="CUN43292.1"/>
    </source>
</evidence>
<dbReference type="EMBL" id="CYYK01000001">
    <property type="protein sequence ID" value="CUN43292.1"/>
    <property type="molecule type" value="Genomic_DNA"/>
</dbReference>
<dbReference type="SUPFAM" id="SSF56349">
    <property type="entry name" value="DNA breaking-rejoining enzymes"/>
    <property type="match status" value="1"/>
</dbReference>
<dbReference type="GO" id="GO:0003677">
    <property type="term" value="F:DNA binding"/>
    <property type="evidence" value="ECO:0007669"/>
    <property type="project" value="UniProtKB-UniRule"/>
</dbReference>
<evidence type="ECO:0000256" key="4">
    <source>
        <dbReference type="ARBA" id="ARBA00023172"/>
    </source>
</evidence>
<dbReference type="EMBL" id="WKMX01000012">
    <property type="protein sequence ID" value="MRZ07243.1"/>
    <property type="molecule type" value="Genomic_DNA"/>
</dbReference>
<feature type="domain" description="Core-binding (CB)" evidence="7">
    <location>
        <begin position="130"/>
        <end position="213"/>
    </location>
</feature>
<dbReference type="Proteomes" id="UP000471216">
    <property type="component" value="Unassembled WGS sequence"/>
</dbReference>
<organism evidence="9 14">
    <name type="scientific">Parabacteroides distasonis</name>
    <dbReference type="NCBI Taxonomy" id="823"/>
    <lineage>
        <taxon>Bacteria</taxon>
        <taxon>Pseudomonadati</taxon>
        <taxon>Bacteroidota</taxon>
        <taxon>Bacteroidia</taxon>
        <taxon>Bacteroidales</taxon>
        <taxon>Tannerellaceae</taxon>
        <taxon>Parabacteroides</taxon>
    </lineage>
</organism>
<evidence type="ECO:0000313" key="11">
    <source>
        <dbReference type="EMBL" id="MRZ55069.1"/>
    </source>
</evidence>
<dbReference type="EMBL" id="WKMW01000007">
    <property type="protein sequence ID" value="MRY84376.1"/>
    <property type="molecule type" value="Genomic_DNA"/>
</dbReference>
<proteinExistence type="inferred from homology"/>
<sequence length="433" mass="50012">MATVKFYLTRPKSDKPTAIFFLMNYGAYTILPDGKKKYLPLKYYTNETILPERWDTKVGAPIAPTARNHRMNAGEYRELKAALDNIEVTAKDVLRRLENDGILPTNELLTKELDKIFKGYKEIEPDRDVKDLLCFVKSFIEKTDKKPNTVKGYKQTAREIEGYIALTGKRLQFENVDLDFYLSFVEYLTNKGYSPNTVGARIKDLKMFMNEAYERNLHTNMDFKKKRFSKPKEETYSVYLNSDELKKIYKCDLSDEPRLDRVRDLFLIGCCTGLRFSDLSLLSSDNIDNVESVITIKTVKTGRTVVIPLHAIVRQILQKYDNELPRVPSNQKFNDYIKEIAKKAEINEPILLQRTKGTLTYAETKPKYDLVTSHTARRSFATNAYLAGLPPISIMKITGHKTESSFMKYIKISEKENAIQLKGHEFFNQIVTC</sequence>
<dbReference type="PANTHER" id="PTHR30349:SF64">
    <property type="entry name" value="PROPHAGE INTEGRASE INTD-RELATED"/>
    <property type="match status" value="1"/>
</dbReference>
<dbReference type="Proteomes" id="UP000095455">
    <property type="component" value="Unassembled WGS sequence"/>
</dbReference>
<reference evidence="8 12" key="1">
    <citation type="submission" date="2015-09" db="EMBL/GenBank/DDBJ databases">
        <authorList>
            <consortium name="Pathogen Informatics"/>
        </authorList>
    </citation>
    <scope>NUCLEOTIDE SEQUENCE [LARGE SCALE GENOMIC DNA]</scope>
    <source>
        <strain evidence="8 12">2789STDY5608822</strain>
    </source>
</reference>
<dbReference type="Gene3D" id="1.10.150.130">
    <property type="match status" value="1"/>
</dbReference>
<dbReference type="AlphaFoldDB" id="A0A173WUV7"/>
<dbReference type="PROSITE" id="PS51898">
    <property type="entry name" value="TYR_RECOMBINASE"/>
    <property type="match status" value="1"/>
</dbReference>
<keyword evidence="4" id="KW-0233">DNA recombination</keyword>
<gene>
    <name evidence="8" type="ORF">ERS852380_00340</name>
    <name evidence="10" type="ORF">GKD54_13720</name>
    <name evidence="9" type="ORF">GKD58_08930</name>
    <name evidence="11" type="ORF">GKD68_09910</name>
</gene>
<evidence type="ECO:0000256" key="1">
    <source>
        <dbReference type="ARBA" id="ARBA00008857"/>
    </source>
</evidence>
<dbReference type="InterPro" id="IPR044068">
    <property type="entry name" value="CB"/>
</dbReference>
<dbReference type="Proteomes" id="UP000432516">
    <property type="component" value="Unassembled WGS sequence"/>
</dbReference>
<comment type="caution">
    <text evidence="9">The sequence shown here is derived from an EMBL/GenBank/DDBJ whole genome shotgun (WGS) entry which is preliminary data.</text>
</comment>
<dbReference type="Gene3D" id="1.10.443.10">
    <property type="entry name" value="Intergrase catalytic core"/>
    <property type="match status" value="1"/>
</dbReference>
<name>A0A173WUV7_PARDI</name>
<dbReference type="CDD" id="cd01185">
    <property type="entry name" value="INTN1_C_like"/>
    <property type="match status" value="1"/>
</dbReference>
<dbReference type="InterPro" id="IPR010998">
    <property type="entry name" value="Integrase_recombinase_N"/>
</dbReference>
<dbReference type="EMBL" id="WKNE01000006">
    <property type="protein sequence ID" value="MRZ55069.1"/>
    <property type="molecule type" value="Genomic_DNA"/>
</dbReference>
<evidence type="ECO:0000259" key="6">
    <source>
        <dbReference type="PROSITE" id="PS51898"/>
    </source>
</evidence>
<accession>A0A173WUV7</accession>
<dbReference type="GO" id="GO:0006310">
    <property type="term" value="P:DNA recombination"/>
    <property type="evidence" value="ECO:0007669"/>
    <property type="project" value="UniProtKB-KW"/>
</dbReference>
<dbReference type="InterPro" id="IPR011010">
    <property type="entry name" value="DNA_brk_join_enz"/>
</dbReference>